<dbReference type="GO" id="GO:0052855">
    <property type="term" value="F:ADP-dependent NAD(P)H-hydrate dehydratase activity"/>
    <property type="evidence" value="ECO:0007669"/>
    <property type="project" value="UniProtKB-UniRule"/>
</dbReference>
<evidence type="ECO:0000256" key="13">
    <source>
        <dbReference type="ARBA" id="ARBA00023268"/>
    </source>
</evidence>
<dbReference type="EC" id="4.2.1.136" evidence="19"/>
<feature type="binding site" evidence="18">
    <location>
        <position position="127"/>
    </location>
    <ligand>
        <name>K(+)</name>
        <dbReference type="ChEBI" id="CHEBI:29103"/>
    </ligand>
</feature>
<keyword evidence="12 17" id="KW-0456">Lyase</keyword>
<accession>A0ABD4T3X7</accession>
<comment type="similarity">
    <text evidence="4 19">In the C-terminal section; belongs to the NnrD/CARKD family.</text>
</comment>
<feature type="binding site" evidence="18">
    <location>
        <position position="160"/>
    </location>
    <ligand>
        <name>(6S)-NADPHX</name>
        <dbReference type="ChEBI" id="CHEBI:64076"/>
    </ligand>
</feature>
<dbReference type="Pfam" id="PF03853">
    <property type="entry name" value="YjeF_N"/>
    <property type="match status" value="1"/>
</dbReference>
<comment type="catalytic activity">
    <reaction evidence="15 17 19">
        <text>(6S)-NADHX + ADP = AMP + phosphate + NADH + H(+)</text>
        <dbReference type="Rhea" id="RHEA:32223"/>
        <dbReference type="ChEBI" id="CHEBI:15378"/>
        <dbReference type="ChEBI" id="CHEBI:43474"/>
        <dbReference type="ChEBI" id="CHEBI:57945"/>
        <dbReference type="ChEBI" id="CHEBI:64074"/>
        <dbReference type="ChEBI" id="CHEBI:456215"/>
        <dbReference type="ChEBI" id="CHEBI:456216"/>
        <dbReference type="EC" id="4.2.1.136"/>
    </reaction>
</comment>
<evidence type="ECO:0000256" key="12">
    <source>
        <dbReference type="ARBA" id="ARBA00023239"/>
    </source>
</evidence>
<comment type="similarity">
    <text evidence="17">Belongs to the NnrD/CARKD family.</text>
</comment>
<evidence type="ECO:0000256" key="6">
    <source>
        <dbReference type="ARBA" id="ARBA00022741"/>
    </source>
</evidence>
<feature type="binding site" evidence="17">
    <location>
        <position position="447"/>
    </location>
    <ligand>
        <name>AMP</name>
        <dbReference type="ChEBI" id="CHEBI:456215"/>
    </ligand>
</feature>
<dbReference type="Gene3D" id="3.40.1190.20">
    <property type="match status" value="1"/>
</dbReference>
<dbReference type="InterPro" id="IPR029056">
    <property type="entry name" value="Ribokinase-like"/>
</dbReference>
<dbReference type="CDD" id="cd01171">
    <property type="entry name" value="YXKO-related"/>
    <property type="match status" value="1"/>
</dbReference>
<dbReference type="NCBIfam" id="TIGR00196">
    <property type="entry name" value="yjeF_cterm"/>
    <property type="match status" value="1"/>
</dbReference>
<dbReference type="HAMAP" id="MF_01966">
    <property type="entry name" value="NADHX_epimerase"/>
    <property type="match status" value="1"/>
</dbReference>
<dbReference type="InterPro" id="IPR004443">
    <property type="entry name" value="YjeF_N_dom"/>
</dbReference>
<keyword evidence="13" id="KW-0511">Multifunctional enzyme</keyword>
<feature type="binding site" evidence="17">
    <location>
        <position position="448"/>
    </location>
    <ligand>
        <name>(6S)-NADPHX</name>
        <dbReference type="ChEBI" id="CHEBI:64076"/>
    </ligand>
</feature>
<dbReference type="InterPro" id="IPR036652">
    <property type="entry name" value="YjeF_N_dom_sf"/>
</dbReference>
<evidence type="ECO:0000256" key="15">
    <source>
        <dbReference type="ARBA" id="ARBA00048238"/>
    </source>
</evidence>
<feature type="binding site" evidence="18">
    <location>
        <begin position="66"/>
        <end position="70"/>
    </location>
    <ligand>
        <name>(6S)-NADPHX</name>
        <dbReference type="ChEBI" id="CHEBI:64076"/>
    </ligand>
</feature>
<dbReference type="AlphaFoldDB" id="A0ABD4T3X7"/>
<evidence type="ECO:0000256" key="14">
    <source>
        <dbReference type="ARBA" id="ARBA00025153"/>
    </source>
</evidence>
<comment type="similarity">
    <text evidence="3 19">In the N-terminal section; belongs to the NnrE/AIBP family.</text>
</comment>
<feature type="binding site" evidence="18">
    <location>
        <position position="67"/>
    </location>
    <ligand>
        <name>K(+)</name>
        <dbReference type="ChEBI" id="CHEBI:29103"/>
    </ligand>
</feature>
<keyword evidence="10 17" id="KW-0520">NAD</keyword>
<dbReference type="EC" id="5.1.99.6" evidence="19"/>
<evidence type="ECO:0000256" key="2">
    <source>
        <dbReference type="ARBA" id="ARBA00000909"/>
    </source>
</evidence>
<reference evidence="22 23" key="1">
    <citation type="journal article" date="2015" name="Genome Announc.">
        <title>Draft Genome Sequence of Filamentous Marine Cyanobacterium Lyngbya confervoides Strain BDU141951.</title>
        <authorList>
            <person name="Chandrababunaidu M.M."/>
            <person name="Sen D."/>
            <person name="Tripathy S."/>
        </authorList>
    </citation>
    <scope>NUCLEOTIDE SEQUENCE [LARGE SCALE GENOMIC DNA]</scope>
    <source>
        <strain evidence="22 23">BDU141951</strain>
    </source>
</reference>
<keyword evidence="9 18" id="KW-0630">Potassium</keyword>
<keyword evidence="7 17" id="KW-0067">ATP-binding</keyword>
<dbReference type="GO" id="GO:0052856">
    <property type="term" value="F:NAD(P)HX epimerase activity"/>
    <property type="evidence" value="ECO:0007669"/>
    <property type="project" value="UniProtKB-UniRule"/>
</dbReference>
<evidence type="ECO:0000256" key="1">
    <source>
        <dbReference type="ARBA" id="ARBA00000013"/>
    </source>
</evidence>
<evidence type="ECO:0000313" key="22">
    <source>
        <dbReference type="EMBL" id="MCM1983379.1"/>
    </source>
</evidence>
<evidence type="ECO:0000256" key="19">
    <source>
        <dbReference type="PIRNR" id="PIRNR017184"/>
    </source>
</evidence>
<name>A0ABD4T3X7_9CYAN</name>
<evidence type="ECO:0000256" key="7">
    <source>
        <dbReference type="ARBA" id="ARBA00022840"/>
    </source>
</evidence>
<dbReference type="InterPro" id="IPR000631">
    <property type="entry name" value="CARKD"/>
</dbReference>
<comment type="caution">
    <text evidence="22">The sequence shown here is derived from an EMBL/GenBank/DDBJ whole genome shotgun (WGS) entry which is preliminary data.</text>
</comment>
<evidence type="ECO:0000256" key="17">
    <source>
        <dbReference type="HAMAP-Rule" id="MF_01965"/>
    </source>
</evidence>
<feature type="binding site" evidence="18">
    <location>
        <position position="163"/>
    </location>
    <ligand>
        <name>K(+)</name>
        <dbReference type="ChEBI" id="CHEBI:29103"/>
    </ligand>
</feature>
<keyword evidence="6 17" id="KW-0547">Nucleotide-binding</keyword>
<dbReference type="Gene3D" id="3.40.50.10260">
    <property type="entry name" value="YjeF N-terminal domain"/>
    <property type="match status" value="1"/>
</dbReference>
<comment type="catalytic activity">
    <reaction evidence="1 18 19">
        <text>(6R)-NADHX = (6S)-NADHX</text>
        <dbReference type="Rhea" id="RHEA:32215"/>
        <dbReference type="ChEBI" id="CHEBI:64074"/>
        <dbReference type="ChEBI" id="CHEBI:64075"/>
        <dbReference type="EC" id="5.1.99.6"/>
    </reaction>
</comment>
<keyword evidence="23" id="KW-1185">Reference proteome</keyword>
<comment type="similarity">
    <text evidence="18">Belongs to the NnrE/AIBP family.</text>
</comment>
<evidence type="ECO:0000256" key="4">
    <source>
        <dbReference type="ARBA" id="ARBA00009524"/>
    </source>
</evidence>
<dbReference type="HAMAP" id="MF_01965">
    <property type="entry name" value="NADHX_dehydratase"/>
    <property type="match status" value="1"/>
</dbReference>
<dbReference type="Proteomes" id="UP000031561">
    <property type="component" value="Unassembled WGS sequence"/>
</dbReference>
<dbReference type="SUPFAM" id="SSF53613">
    <property type="entry name" value="Ribokinase-like"/>
    <property type="match status" value="1"/>
</dbReference>
<feature type="domain" description="YjeF N-terminal" evidence="21">
    <location>
        <begin position="17"/>
        <end position="217"/>
    </location>
</feature>
<dbReference type="PROSITE" id="PS01050">
    <property type="entry name" value="YJEF_C_2"/>
    <property type="match status" value="1"/>
</dbReference>
<dbReference type="InterPro" id="IPR017953">
    <property type="entry name" value="Carbohydrate_kinase_pred_CS"/>
</dbReference>
<dbReference type="PROSITE" id="PS51383">
    <property type="entry name" value="YJEF_C_3"/>
    <property type="match status" value="1"/>
</dbReference>
<evidence type="ECO:0000256" key="10">
    <source>
        <dbReference type="ARBA" id="ARBA00023027"/>
    </source>
</evidence>
<organism evidence="22 23">
    <name type="scientific">Lyngbya confervoides BDU141951</name>
    <dbReference type="NCBI Taxonomy" id="1574623"/>
    <lineage>
        <taxon>Bacteria</taxon>
        <taxon>Bacillati</taxon>
        <taxon>Cyanobacteriota</taxon>
        <taxon>Cyanophyceae</taxon>
        <taxon>Oscillatoriophycideae</taxon>
        <taxon>Oscillatoriales</taxon>
        <taxon>Microcoleaceae</taxon>
        <taxon>Lyngbya</taxon>
    </lineage>
</organism>
<dbReference type="NCBIfam" id="TIGR00197">
    <property type="entry name" value="yjeF_nterm"/>
    <property type="match status" value="1"/>
</dbReference>
<feature type="binding site" evidence="17">
    <location>
        <position position="334"/>
    </location>
    <ligand>
        <name>(6S)-NADPHX</name>
        <dbReference type="ChEBI" id="CHEBI:64076"/>
    </ligand>
</feature>
<dbReference type="SUPFAM" id="SSF64153">
    <property type="entry name" value="YjeF N-terminal domain-like"/>
    <property type="match status" value="1"/>
</dbReference>
<dbReference type="PROSITE" id="PS51385">
    <property type="entry name" value="YJEF_N"/>
    <property type="match status" value="1"/>
</dbReference>
<dbReference type="GO" id="GO:0005524">
    <property type="term" value="F:ATP binding"/>
    <property type="evidence" value="ECO:0007669"/>
    <property type="project" value="UniProtKB-UniRule"/>
</dbReference>
<dbReference type="PANTHER" id="PTHR12592">
    <property type="entry name" value="ATP-DEPENDENT (S)-NAD(P)H-HYDRATE DEHYDRATASE FAMILY MEMBER"/>
    <property type="match status" value="1"/>
</dbReference>
<comment type="subunit">
    <text evidence="17">Homotetramer.</text>
</comment>
<dbReference type="PIRSF" id="PIRSF017184">
    <property type="entry name" value="Nnr"/>
    <property type="match status" value="1"/>
</dbReference>
<feature type="binding site" evidence="17">
    <location>
        <begin position="418"/>
        <end position="422"/>
    </location>
    <ligand>
        <name>AMP</name>
        <dbReference type="ChEBI" id="CHEBI:456215"/>
    </ligand>
</feature>
<comment type="cofactor">
    <cofactor evidence="17">
        <name>Mg(2+)</name>
        <dbReference type="ChEBI" id="CHEBI:18420"/>
    </cofactor>
</comment>
<feature type="binding site" evidence="17">
    <location>
        <position position="266"/>
    </location>
    <ligand>
        <name>(6S)-NADPHX</name>
        <dbReference type="ChEBI" id="CHEBI:64076"/>
    </ligand>
</feature>
<sequence>MNMDVPFAPVVVTAAQMQAIEARIFSHGMPVAALMEKVAQRITQRIQQRYPLPQFPRAAILVGPGHNGGDALVVARELHHRGYQVQMHQPVSTLKPLTADHARYAQHLGLSFCQNSQDWLAADFIVDGLFGFGLTRPVSGALADLVAVINQSSVPVVSIDLPSGLHTDSGAVLGTAIAARHSYCLGLWKRAFFQTAALPYLGQAELIPFDIPALDQAAILSQSAPIQLITPSLVRQLLPWDRPPAAHKYQVGSLLLICGSQQYPGAALLCARSAQASGVGMLYVAVPQSLRLWVVSQIPEAVVIACPETDTGAIAALPSDIHWERIDAIALGPGLGDSPIVPALLAVDKPLVLDADALNQLAQMPVEATLQARSSPTLLTPHGGEFKRLFPREAERNGDLMNCVRDLASQLHVVLVLKGAKTFIAGPDGCLWINPESTPALARGGSGDVLTGLMGGLLAQHPQPAASSGWITQLAATAVWWHAQAGCFAAQRYSQLSVSPSLLVDTLKDSLAHLRLA</sequence>
<dbReference type="RefSeq" id="WP_166275092.1">
    <property type="nucleotide sequence ID" value="NZ_JTHE03000061.1"/>
</dbReference>
<dbReference type="EMBL" id="JTHE03000061">
    <property type="protein sequence ID" value="MCM1983379.1"/>
    <property type="molecule type" value="Genomic_DNA"/>
</dbReference>
<evidence type="ECO:0000256" key="16">
    <source>
        <dbReference type="ARBA" id="ARBA00049209"/>
    </source>
</evidence>
<dbReference type="Pfam" id="PF01256">
    <property type="entry name" value="Carb_kinase"/>
    <property type="match status" value="1"/>
</dbReference>
<dbReference type="PANTHER" id="PTHR12592:SF0">
    <property type="entry name" value="ATP-DEPENDENT (S)-NAD(P)H-HYDRATE DEHYDRATASE"/>
    <property type="match status" value="1"/>
</dbReference>
<dbReference type="GO" id="GO:0046496">
    <property type="term" value="P:nicotinamide nucleotide metabolic process"/>
    <property type="evidence" value="ECO:0007669"/>
    <property type="project" value="UniProtKB-UniRule"/>
</dbReference>
<keyword evidence="11 18" id="KW-0413">Isomerase</keyword>
<evidence type="ECO:0000256" key="11">
    <source>
        <dbReference type="ARBA" id="ARBA00023235"/>
    </source>
</evidence>
<evidence type="ECO:0000256" key="3">
    <source>
        <dbReference type="ARBA" id="ARBA00006001"/>
    </source>
</evidence>
<evidence type="ECO:0000256" key="18">
    <source>
        <dbReference type="HAMAP-Rule" id="MF_01966"/>
    </source>
</evidence>
<comment type="caution">
    <text evidence="18">Lacks conserved residue(s) required for the propagation of feature annotation.</text>
</comment>
<dbReference type="InterPro" id="IPR030677">
    <property type="entry name" value="Nnr"/>
</dbReference>
<keyword evidence="5 18" id="KW-0479">Metal-binding</keyword>
<comment type="function">
    <text evidence="14 19">Bifunctional enzyme that catalyzes the epimerization of the S- and R-forms of NAD(P)HX and the dehydration of the S-form of NAD(P)HX at the expense of ADP, which is converted to AMP. This allows the repair of both epimers of NAD(P)HX, a damaged form of NAD(P)H that is a result of enzymatic or heat-dependent hydration.</text>
</comment>
<gene>
    <name evidence="17" type="primary">nnrD</name>
    <name evidence="18" type="synonym">nnrE</name>
    <name evidence="22" type="ORF">QQ91_0011185</name>
</gene>
<comment type="function">
    <text evidence="18">Catalyzes the epimerization of the S- and R-forms of NAD(P)HX, a damaged form of NAD(P)H that is a result of enzymatic or heat-dependent hydration. This is a prerequisite for the S-specific NAD(P)H-hydrate dehydratase to allow the repair of both epimers of NAD(P)HX.</text>
</comment>
<comment type="function">
    <text evidence="17">Catalyzes the dehydration of the S-form of NAD(P)HX at the expense of ADP, which is converted to AMP. Together with NAD(P)HX epimerase, which catalyzes the epimerization of the S- and R-forms, the enzyme allows the repair of both epimers of NAD(P)HX, a damaged form of NAD(P)H that is a result of enzymatic or heat-dependent hydration.</text>
</comment>
<dbReference type="GO" id="GO:0046872">
    <property type="term" value="F:metal ion binding"/>
    <property type="evidence" value="ECO:0007669"/>
    <property type="project" value="UniProtKB-UniRule"/>
</dbReference>
<feature type="binding site" evidence="17">
    <location>
        <position position="382"/>
    </location>
    <ligand>
        <name>(6S)-NADPHX</name>
        <dbReference type="ChEBI" id="CHEBI:64076"/>
    </ligand>
</feature>
<protein>
    <recommendedName>
        <fullName evidence="19">Bifunctional NAD(P)H-hydrate repair enzyme</fullName>
    </recommendedName>
    <alternativeName>
        <fullName evidence="19">Nicotinamide nucleotide repair protein</fullName>
    </alternativeName>
    <domain>
        <recommendedName>
            <fullName evidence="19">ADP-dependent (S)-NAD(P)H-hydrate dehydratase</fullName>
            <ecNumber evidence="19">4.2.1.136</ecNumber>
        </recommendedName>
        <alternativeName>
            <fullName evidence="19">ADP-dependent NAD(P)HX dehydratase</fullName>
        </alternativeName>
    </domain>
    <domain>
        <recommendedName>
            <fullName evidence="19">NAD(P)H-hydrate epimerase</fullName>
            <ecNumber evidence="19">5.1.99.6</ecNumber>
        </recommendedName>
    </domain>
</protein>
<proteinExistence type="inferred from homology"/>
<feature type="domain" description="YjeF C-terminal" evidence="20">
    <location>
        <begin position="230"/>
        <end position="514"/>
    </location>
</feature>
<evidence type="ECO:0000256" key="5">
    <source>
        <dbReference type="ARBA" id="ARBA00022723"/>
    </source>
</evidence>
<evidence type="ECO:0000313" key="23">
    <source>
        <dbReference type="Proteomes" id="UP000031561"/>
    </source>
</evidence>
<comment type="cofactor">
    <cofactor evidence="18 19">
        <name>K(+)</name>
        <dbReference type="ChEBI" id="CHEBI:29103"/>
    </cofactor>
    <text evidence="18 19">Binds 1 potassium ion per subunit.</text>
</comment>
<feature type="binding site" evidence="18">
    <location>
        <begin position="131"/>
        <end position="137"/>
    </location>
    <ligand>
        <name>(6S)-NADPHX</name>
        <dbReference type="ChEBI" id="CHEBI:64076"/>
    </ligand>
</feature>
<comment type="catalytic activity">
    <reaction evidence="16 17 19">
        <text>(6S)-NADPHX + ADP = AMP + phosphate + NADPH + H(+)</text>
        <dbReference type="Rhea" id="RHEA:32235"/>
        <dbReference type="ChEBI" id="CHEBI:15378"/>
        <dbReference type="ChEBI" id="CHEBI:43474"/>
        <dbReference type="ChEBI" id="CHEBI:57783"/>
        <dbReference type="ChEBI" id="CHEBI:64076"/>
        <dbReference type="ChEBI" id="CHEBI:456215"/>
        <dbReference type="ChEBI" id="CHEBI:456216"/>
        <dbReference type="EC" id="4.2.1.136"/>
    </reaction>
</comment>
<evidence type="ECO:0000256" key="8">
    <source>
        <dbReference type="ARBA" id="ARBA00022857"/>
    </source>
</evidence>
<comment type="catalytic activity">
    <reaction evidence="2 18 19">
        <text>(6R)-NADPHX = (6S)-NADPHX</text>
        <dbReference type="Rhea" id="RHEA:32227"/>
        <dbReference type="ChEBI" id="CHEBI:64076"/>
        <dbReference type="ChEBI" id="CHEBI:64077"/>
        <dbReference type="EC" id="5.1.99.6"/>
    </reaction>
</comment>
<evidence type="ECO:0000259" key="21">
    <source>
        <dbReference type="PROSITE" id="PS51385"/>
    </source>
</evidence>
<evidence type="ECO:0000259" key="20">
    <source>
        <dbReference type="PROSITE" id="PS51383"/>
    </source>
</evidence>
<evidence type="ECO:0000256" key="9">
    <source>
        <dbReference type="ARBA" id="ARBA00022958"/>
    </source>
</evidence>
<keyword evidence="8 17" id="KW-0521">NADP</keyword>